<gene>
    <name evidence="2" type="ORF">SAMN02745191_1978</name>
</gene>
<protein>
    <submittedName>
        <fullName evidence="2">Putative adhesin</fullName>
    </submittedName>
</protein>
<dbReference type="STRING" id="118967.SAMN02745191_1978"/>
<reference evidence="3" key="1">
    <citation type="submission" date="2017-02" db="EMBL/GenBank/DDBJ databases">
        <authorList>
            <person name="Varghese N."/>
            <person name="Submissions S."/>
        </authorList>
    </citation>
    <scope>NUCLEOTIDE SEQUENCE [LARGE SCALE GENOMIC DNA]</scope>
    <source>
        <strain evidence="3">ATCC 25662</strain>
    </source>
</reference>
<proteinExistence type="predicted"/>
<dbReference type="Gene3D" id="2.160.20.120">
    <property type="match status" value="1"/>
</dbReference>
<dbReference type="Proteomes" id="UP000243297">
    <property type="component" value="Unassembled WGS sequence"/>
</dbReference>
<sequence length="275" mass="30873">MKKVLITKLVVLLVLLALVCGVASSFFFGYRNNWNIFNFRDSNKNELVAEEKFNDVKNIRVNVIEEDVIVYKHDSNEIIVKYYGDHDRLPRMTLSNGDLRIEREKEWRFFFFNFNVSGRVEIYMPSDQINELDIVGVSGNVEVSPNVKNLDVEVVSGSITGYGVGESAGLNTVSGNIRMYGGFDNVDAETVSGNIRLTTKEDSIIDANTVSGTVRCSLYSPTVGYTVEFDSVSGQFKDNYNEQKFGGDVKTNFGDSELSFNVETVSGSFKLEDWD</sequence>
<dbReference type="AlphaFoldDB" id="A0A1T4PEP4"/>
<evidence type="ECO:0000259" key="1">
    <source>
        <dbReference type="Pfam" id="PF13349"/>
    </source>
</evidence>
<name>A0A1T4PEP4_9FIRM</name>
<dbReference type="OrthoDB" id="6194490at2"/>
<dbReference type="InterPro" id="IPR025164">
    <property type="entry name" value="Toastrack_DUF4097"/>
</dbReference>
<feature type="domain" description="DUF4097" evidence="1">
    <location>
        <begin position="56"/>
        <end position="263"/>
    </location>
</feature>
<keyword evidence="3" id="KW-1185">Reference proteome</keyword>
<evidence type="ECO:0000313" key="3">
    <source>
        <dbReference type="Proteomes" id="UP000243297"/>
    </source>
</evidence>
<organism evidence="2 3">
    <name type="scientific">Anaerorhabdus furcosa</name>
    <dbReference type="NCBI Taxonomy" id="118967"/>
    <lineage>
        <taxon>Bacteria</taxon>
        <taxon>Bacillati</taxon>
        <taxon>Bacillota</taxon>
        <taxon>Erysipelotrichia</taxon>
        <taxon>Erysipelotrichales</taxon>
        <taxon>Erysipelotrichaceae</taxon>
        <taxon>Anaerorhabdus</taxon>
    </lineage>
</organism>
<evidence type="ECO:0000313" key="2">
    <source>
        <dbReference type="EMBL" id="SJZ90014.1"/>
    </source>
</evidence>
<dbReference type="EMBL" id="FUWY01000006">
    <property type="protein sequence ID" value="SJZ90014.1"/>
    <property type="molecule type" value="Genomic_DNA"/>
</dbReference>
<accession>A0A1T4PEP4</accession>
<dbReference type="Pfam" id="PF13349">
    <property type="entry name" value="DUF4097"/>
    <property type="match status" value="1"/>
</dbReference>
<dbReference type="RefSeq" id="WP_078712381.1">
    <property type="nucleotide sequence ID" value="NZ_FUWY01000006.1"/>
</dbReference>